<sequence length="126" mass="14660">MLPTLSRSLSATSRRLATSHNPYQPKKIWPPDFSKLSPREQLKFEKKYKRRVALASARPRWDKAIKLTQLFAVTFVITYSVFFMDWKGEHQPFEGVRRRLRGIISPDTPSPRASQQQDTPNNSSTR</sequence>
<dbReference type="AlphaFoldDB" id="A0AA38RHQ3"/>
<evidence type="ECO:0000313" key="3">
    <source>
        <dbReference type="Proteomes" id="UP001174694"/>
    </source>
</evidence>
<feature type="compositionally biased region" description="Polar residues" evidence="1">
    <location>
        <begin position="111"/>
        <end position="126"/>
    </location>
</feature>
<gene>
    <name evidence="2" type="ORF">NKR23_g3962</name>
</gene>
<feature type="region of interest" description="Disordered" evidence="1">
    <location>
        <begin position="100"/>
        <end position="126"/>
    </location>
</feature>
<organism evidence="2 3">
    <name type="scientific">Pleurostoma richardsiae</name>
    <dbReference type="NCBI Taxonomy" id="41990"/>
    <lineage>
        <taxon>Eukaryota</taxon>
        <taxon>Fungi</taxon>
        <taxon>Dikarya</taxon>
        <taxon>Ascomycota</taxon>
        <taxon>Pezizomycotina</taxon>
        <taxon>Sordariomycetes</taxon>
        <taxon>Sordariomycetidae</taxon>
        <taxon>Calosphaeriales</taxon>
        <taxon>Pleurostomataceae</taxon>
        <taxon>Pleurostoma</taxon>
    </lineage>
</organism>
<dbReference type="EMBL" id="JANBVO010000009">
    <property type="protein sequence ID" value="KAJ9149981.1"/>
    <property type="molecule type" value="Genomic_DNA"/>
</dbReference>
<keyword evidence="3" id="KW-1185">Reference proteome</keyword>
<reference evidence="2" key="1">
    <citation type="submission" date="2022-07" db="EMBL/GenBank/DDBJ databases">
        <title>Fungi with potential for degradation of polypropylene.</title>
        <authorList>
            <person name="Gostincar C."/>
        </authorList>
    </citation>
    <scope>NUCLEOTIDE SEQUENCE</scope>
    <source>
        <strain evidence="2">EXF-13308</strain>
    </source>
</reference>
<evidence type="ECO:0000313" key="2">
    <source>
        <dbReference type="EMBL" id="KAJ9149981.1"/>
    </source>
</evidence>
<proteinExistence type="predicted"/>
<evidence type="ECO:0000256" key="1">
    <source>
        <dbReference type="SAM" id="MobiDB-lite"/>
    </source>
</evidence>
<protein>
    <submittedName>
        <fullName evidence="2">Uncharacterized protein</fullName>
    </submittedName>
</protein>
<feature type="region of interest" description="Disordered" evidence="1">
    <location>
        <begin position="15"/>
        <end position="34"/>
    </location>
</feature>
<dbReference type="Proteomes" id="UP001174694">
    <property type="component" value="Unassembled WGS sequence"/>
</dbReference>
<name>A0AA38RHQ3_9PEZI</name>
<accession>A0AA38RHQ3</accession>
<comment type="caution">
    <text evidence="2">The sequence shown here is derived from an EMBL/GenBank/DDBJ whole genome shotgun (WGS) entry which is preliminary data.</text>
</comment>